<dbReference type="InterPro" id="IPR036390">
    <property type="entry name" value="WH_DNA-bd_sf"/>
</dbReference>
<dbReference type="EMBL" id="JAPUBN010000024">
    <property type="protein sequence ID" value="MCZ2723694.1"/>
    <property type="molecule type" value="Genomic_DNA"/>
</dbReference>
<dbReference type="SUPFAM" id="SSF46785">
    <property type="entry name" value="Winged helix' DNA-binding domain"/>
    <property type="match status" value="1"/>
</dbReference>
<dbReference type="Gene3D" id="1.10.10.10">
    <property type="entry name" value="Winged helix-like DNA-binding domain superfamily/Winged helix DNA-binding domain"/>
    <property type="match status" value="1"/>
</dbReference>
<sequence>MKLDQVRAFIAVVETGSFRSAATAIHKTQPSISASIKSLEEQYDILLFDRDSYRPTLTAAGHSFFQQSKKLLSQVQQLESLGHNLSHGVDMPLRICLSQMTLTSNCMQKIKQFTQLHPHISLDITTGHMHGVQETLLKDQSDIAIGPRYGLDDRHAFTELMTVNMVTVIHPDLLEELNTIGGKSSGKIKQQQLYPIPQILVSNPSRSNKNNDGYQHLLATGKRWFVSDFNAKKTLLLNGFGWARMPRHIIKENLDSGELIAIDIEQFASTSEMPVLMIRLRNQTRSHQANLFWDFMKP</sequence>
<evidence type="ECO:0000256" key="1">
    <source>
        <dbReference type="ARBA" id="ARBA00009437"/>
    </source>
</evidence>
<keyword evidence="7" id="KW-1185">Reference proteome</keyword>
<dbReference type="Proteomes" id="UP001149719">
    <property type="component" value="Unassembled WGS sequence"/>
</dbReference>
<dbReference type="PANTHER" id="PTHR30126:SF88">
    <property type="entry name" value="TRANSCRIPTIONAL REGULATOR-RELATED"/>
    <property type="match status" value="1"/>
</dbReference>
<protein>
    <submittedName>
        <fullName evidence="6">LysR family transcriptional regulator</fullName>
    </submittedName>
</protein>
<accession>A0ABT4JZC5</accession>
<comment type="similarity">
    <text evidence="1">Belongs to the LysR transcriptional regulatory family.</text>
</comment>
<reference evidence="6" key="1">
    <citation type="submission" date="2022-12" db="EMBL/GenBank/DDBJ databases">
        <title>Marinomonas 15G1-11 sp. nov, isolated from marine algae.</title>
        <authorList>
            <person name="Butt M."/>
            <person name="Choi D.G."/>
            <person name="Kim J.M."/>
            <person name="Lee J.K."/>
            <person name="Baek J.H."/>
            <person name="Jeon C.O."/>
        </authorList>
    </citation>
    <scope>NUCLEOTIDE SEQUENCE</scope>
    <source>
        <strain evidence="6">15G1-11</strain>
    </source>
</reference>
<evidence type="ECO:0000313" key="6">
    <source>
        <dbReference type="EMBL" id="MCZ2723694.1"/>
    </source>
</evidence>
<organism evidence="6 7">
    <name type="scientific">Marinomonas phaeophyticola</name>
    <dbReference type="NCBI Taxonomy" id="3004091"/>
    <lineage>
        <taxon>Bacteria</taxon>
        <taxon>Pseudomonadati</taxon>
        <taxon>Pseudomonadota</taxon>
        <taxon>Gammaproteobacteria</taxon>
        <taxon>Oceanospirillales</taxon>
        <taxon>Oceanospirillaceae</taxon>
        <taxon>Marinomonas</taxon>
    </lineage>
</organism>
<feature type="domain" description="HTH lysR-type" evidence="5">
    <location>
        <begin position="1"/>
        <end position="58"/>
    </location>
</feature>
<gene>
    <name evidence="6" type="ORF">O1D97_19255</name>
</gene>
<dbReference type="Pfam" id="PF03466">
    <property type="entry name" value="LysR_substrate"/>
    <property type="match status" value="1"/>
</dbReference>
<comment type="caution">
    <text evidence="6">The sequence shown here is derived from an EMBL/GenBank/DDBJ whole genome shotgun (WGS) entry which is preliminary data.</text>
</comment>
<dbReference type="PANTHER" id="PTHR30126">
    <property type="entry name" value="HTH-TYPE TRANSCRIPTIONAL REGULATOR"/>
    <property type="match status" value="1"/>
</dbReference>
<dbReference type="InterPro" id="IPR005119">
    <property type="entry name" value="LysR_subst-bd"/>
</dbReference>
<dbReference type="Pfam" id="PF00126">
    <property type="entry name" value="HTH_1"/>
    <property type="match status" value="1"/>
</dbReference>
<dbReference type="SUPFAM" id="SSF53850">
    <property type="entry name" value="Periplasmic binding protein-like II"/>
    <property type="match status" value="1"/>
</dbReference>
<evidence type="ECO:0000256" key="3">
    <source>
        <dbReference type="ARBA" id="ARBA00023125"/>
    </source>
</evidence>
<evidence type="ECO:0000256" key="2">
    <source>
        <dbReference type="ARBA" id="ARBA00023015"/>
    </source>
</evidence>
<evidence type="ECO:0000256" key="4">
    <source>
        <dbReference type="ARBA" id="ARBA00023163"/>
    </source>
</evidence>
<evidence type="ECO:0000313" key="7">
    <source>
        <dbReference type="Proteomes" id="UP001149719"/>
    </source>
</evidence>
<dbReference type="CDD" id="cd05466">
    <property type="entry name" value="PBP2_LTTR_substrate"/>
    <property type="match status" value="1"/>
</dbReference>
<evidence type="ECO:0000259" key="5">
    <source>
        <dbReference type="PROSITE" id="PS50931"/>
    </source>
</evidence>
<dbReference type="InterPro" id="IPR036388">
    <property type="entry name" value="WH-like_DNA-bd_sf"/>
</dbReference>
<dbReference type="InterPro" id="IPR000847">
    <property type="entry name" value="LysR_HTH_N"/>
</dbReference>
<dbReference type="PRINTS" id="PR00039">
    <property type="entry name" value="HTHLYSR"/>
</dbReference>
<keyword evidence="4" id="KW-0804">Transcription</keyword>
<dbReference type="PROSITE" id="PS50931">
    <property type="entry name" value="HTH_LYSR"/>
    <property type="match status" value="1"/>
</dbReference>
<keyword evidence="2" id="KW-0805">Transcription regulation</keyword>
<name>A0ABT4JZC5_9GAMM</name>
<keyword evidence="3" id="KW-0238">DNA-binding</keyword>
<proteinExistence type="inferred from homology"/>
<dbReference type="Gene3D" id="3.40.190.290">
    <property type="match status" value="1"/>
</dbReference>
<dbReference type="RefSeq" id="WP_269127839.1">
    <property type="nucleotide sequence ID" value="NZ_JAPUBN010000024.1"/>
</dbReference>